<keyword evidence="5 7" id="KW-0472">Membrane</keyword>
<feature type="region of interest" description="Disordered" evidence="6">
    <location>
        <begin position="1"/>
        <end position="21"/>
    </location>
</feature>
<feature type="transmembrane region" description="Helical" evidence="7">
    <location>
        <begin position="108"/>
        <end position="130"/>
    </location>
</feature>
<evidence type="ECO:0000313" key="8">
    <source>
        <dbReference type="EMBL" id="MCL7025202.1"/>
    </source>
</evidence>
<dbReference type="EMBL" id="JAJJMA010042597">
    <property type="protein sequence ID" value="MCL7025202.1"/>
    <property type="molecule type" value="Genomic_DNA"/>
</dbReference>
<keyword evidence="4 7" id="KW-1133">Transmembrane helix</keyword>
<dbReference type="GO" id="GO:0016020">
    <property type="term" value="C:membrane"/>
    <property type="evidence" value="ECO:0007669"/>
    <property type="project" value="UniProtKB-SubCell"/>
</dbReference>
<dbReference type="GO" id="GO:0022857">
    <property type="term" value="F:transmembrane transporter activity"/>
    <property type="evidence" value="ECO:0007669"/>
    <property type="project" value="InterPro"/>
</dbReference>
<evidence type="ECO:0000256" key="1">
    <source>
        <dbReference type="ARBA" id="ARBA00004141"/>
    </source>
</evidence>
<evidence type="ECO:0000256" key="2">
    <source>
        <dbReference type="ARBA" id="ARBA00005982"/>
    </source>
</evidence>
<evidence type="ECO:0000256" key="5">
    <source>
        <dbReference type="ARBA" id="ARBA00023136"/>
    </source>
</evidence>
<dbReference type="Gene3D" id="1.20.1250.20">
    <property type="entry name" value="MFS general substrate transporter like domains"/>
    <property type="match status" value="1"/>
</dbReference>
<comment type="caution">
    <text evidence="8">The sequence shown here is derived from an EMBL/GenBank/DDBJ whole genome shotgun (WGS) entry which is preliminary data.</text>
</comment>
<evidence type="ECO:0000256" key="3">
    <source>
        <dbReference type="ARBA" id="ARBA00022692"/>
    </source>
</evidence>
<dbReference type="PANTHER" id="PTHR11654">
    <property type="entry name" value="OLIGOPEPTIDE TRANSPORTER-RELATED"/>
    <property type="match status" value="1"/>
</dbReference>
<dbReference type="InterPro" id="IPR036259">
    <property type="entry name" value="MFS_trans_sf"/>
</dbReference>
<dbReference type="Proteomes" id="UP001177140">
    <property type="component" value="Unassembled WGS sequence"/>
</dbReference>
<name>A0AA41UYW6_PAPNU</name>
<gene>
    <name evidence="8" type="ORF">MKW94_013855</name>
</gene>
<accession>A0AA41UYW6</accession>
<evidence type="ECO:0000313" key="9">
    <source>
        <dbReference type="Proteomes" id="UP001177140"/>
    </source>
</evidence>
<keyword evidence="9" id="KW-1185">Reference proteome</keyword>
<sequence length="216" mass="24032">MADSSSFNAGEHEEPLLNNSTTNNREEGLALLTLSAVHPSLRPVDCSNNGEEYNFSCTSPSSFQVTVFFSALYLVAIGNSGYKPCACAFGADQFDEQNPKECQSKSSFFNWWNFGLYFGAIMSGVILNYIQDNMGWGYGFAITCFFMMLTLTIFLFGTKTFRYSMAEDKENPLMRMSRVFIAAIMNCRTSCSSSSTIKNAEVGIPNPVRIVAHQFK</sequence>
<organism evidence="8 9">
    <name type="scientific">Papaver nudicaule</name>
    <name type="common">Iceland poppy</name>
    <dbReference type="NCBI Taxonomy" id="74823"/>
    <lineage>
        <taxon>Eukaryota</taxon>
        <taxon>Viridiplantae</taxon>
        <taxon>Streptophyta</taxon>
        <taxon>Embryophyta</taxon>
        <taxon>Tracheophyta</taxon>
        <taxon>Spermatophyta</taxon>
        <taxon>Magnoliopsida</taxon>
        <taxon>Ranunculales</taxon>
        <taxon>Papaveraceae</taxon>
        <taxon>Papaveroideae</taxon>
        <taxon>Papaver</taxon>
    </lineage>
</organism>
<dbReference type="AlphaFoldDB" id="A0AA41UYW6"/>
<dbReference type="InterPro" id="IPR000109">
    <property type="entry name" value="POT_fam"/>
</dbReference>
<comment type="subcellular location">
    <subcellularLocation>
        <location evidence="1">Membrane</location>
        <topology evidence="1">Multi-pass membrane protein</topology>
    </subcellularLocation>
</comment>
<evidence type="ECO:0000256" key="7">
    <source>
        <dbReference type="SAM" id="Phobius"/>
    </source>
</evidence>
<protein>
    <submittedName>
        <fullName evidence="8">Uncharacterized protein</fullName>
    </submittedName>
</protein>
<dbReference type="SUPFAM" id="SSF103473">
    <property type="entry name" value="MFS general substrate transporter"/>
    <property type="match status" value="1"/>
</dbReference>
<feature type="transmembrane region" description="Helical" evidence="7">
    <location>
        <begin position="136"/>
        <end position="156"/>
    </location>
</feature>
<evidence type="ECO:0000256" key="4">
    <source>
        <dbReference type="ARBA" id="ARBA00022989"/>
    </source>
</evidence>
<evidence type="ECO:0000256" key="6">
    <source>
        <dbReference type="SAM" id="MobiDB-lite"/>
    </source>
</evidence>
<dbReference type="Pfam" id="PF00854">
    <property type="entry name" value="PTR2"/>
    <property type="match status" value="1"/>
</dbReference>
<reference evidence="8" key="1">
    <citation type="submission" date="2022-03" db="EMBL/GenBank/DDBJ databases">
        <title>A functionally conserved STORR gene fusion in Papaver species that diverged 16.8 million years ago.</title>
        <authorList>
            <person name="Catania T."/>
        </authorList>
    </citation>
    <scope>NUCLEOTIDE SEQUENCE</scope>
    <source>
        <strain evidence="8">S-191538</strain>
    </source>
</reference>
<keyword evidence="3 7" id="KW-0812">Transmembrane</keyword>
<proteinExistence type="inferred from homology"/>
<comment type="similarity">
    <text evidence="2">Belongs to the major facilitator superfamily. Proton-dependent oligopeptide transporter (POT/PTR) (TC 2.A.17) family.</text>
</comment>